<gene>
    <name evidence="2" type="ORF">HPB51_003248</name>
</gene>
<dbReference type="EMBL" id="JABSTU010000004">
    <property type="protein sequence ID" value="KAH8032865.1"/>
    <property type="molecule type" value="Genomic_DNA"/>
</dbReference>
<evidence type="ECO:0000313" key="3">
    <source>
        <dbReference type="Proteomes" id="UP000821866"/>
    </source>
</evidence>
<name>A0A9J6EEQ6_RHIMP</name>
<evidence type="ECO:0000256" key="1">
    <source>
        <dbReference type="SAM" id="MobiDB-lite"/>
    </source>
</evidence>
<evidence type="ECO:0000313" key="2">
    <source>
        <dbReference type="EMBL" id="KAH8032865.1"/>
    </source>
</evidence>
<dbReference type="AlphaFoldDB" id="A0A9J6EEQ6"/>
<feature type="compositionally biased region" description="Basic and acidic residues" evidence="1">
    <location>
        <begin position="91"/>
        <end position="109"/>
    </location>
</feature>
<sequence>MSGVIVRGSGINPVSSVVSGPAAVSARERGALHVPPLWAAAVPCRREGAAARGVGGFPTVGGGDPVRPGTGTLSPLCAPFCFGSAASPPPPRHESAVVPQRRVERERSPRSRALCAPSPGTHAAVAPVASRLLLARGVGEAKKPADDPSSSLCCGVSALSPAFAGVNAQRALAVIRSARAAAYY</sequence>
<feature type="region of interest" description="Disordered" evidence="1">
    <location>
        <begin position="87"/>
        <end position="119"/>
    </location>
</feature>
<dbReference type="Proteomes" id="UP000821866">
    <property type="component" value="Chromosome 2"/>
</dbReference>
<proteinExistence type="predicted"/>
<reference evidence="2" key="1">
    <citation type="journal article" date="2020" name="Cell">
        <title>Large-Scale Comparative Analyses of Tick Genomes Elucidate Their Genetic Diversity and Vector Capacities.</title>
        <authorList>
            <consortium name="Tick Genome and Microbiome Consortium (TIGMIC)"/>
            <person name="Jia N."/>
            <person name="Wang J."/>
            <person name="Shi W."/>
            <person name="Du L."/>
            <person name="Sun Y."/>
            <person name="Zhan W."/>
            <person name="Jiang J.F."/>
            <person name="Wang Q."/>
            <person name="Zhang B."/>
            <person name="Ji P."/>
            <person name="Bell-Sakyi L."/>
            <person name="Cui X.M."/>
            <person name="Yuan T.T."/>
            <person name="Jiang B.G."/>
            <person name="Yang W.F."/>
            <person name="Lam T.T."/>
            <person name="Chang Q.C."/>
            <person name="Ding S.J."/>
            <person name="Wang X.J."/>
            <person name="Zhu J.G."/>
            <person name="Ruan X.D."/>
            <person name="Zhao L."/>
            <person name="Wei J.T."/>
            <person name="Ye R.Z."/>
            <person name="Que T.C."/>
            <person name="Du C.H."/>
            <person name="Zhou Y.H."/>
            <person name="Cheng J.X."/>
            <person name="Dai P.F."/>
            <person name="Guo W.B."/>
            <person name="Han X.H."/>
            <person name="Huang E.J."/>
            <person name="Li L.F."/>
            <person name="Wei W."/>
            <person name="Gao Y.C."/>
            <person name="Liu J.Z."/>
            <person name="Shao H.Z."/>
            <person name="Wang X."/>
            <person name="Wang C.C."/>
            <person name="Yang T.C."/>
            <person name="Huo Q.B."/>
            <person name="Li W."/>
            <person name="Chen H.Y."/>
            <person name="Chen S.E."/>
            <person name="Zhou L.G."/>
            <person name="Ni X.B."/>
            <person name="Tian J.H."/>
            <person name="Sheng Y."/>
            <person name="Liu T."/>
            <person name="Pan Y.S."/>
            <person name="Xia L.Y."/>
            <person name="Li J."/>
            <person name="Zhao F."/>
            <person name="Cao W.C."/>
        </authorList>
    </citation>
    <scope>NUCLEOTIDE SEQUENCE</scope>
    <source>
        <strain evidence="2">Rmic-2018</strain>
    </source>
</reference>
<comment type="caution">
    <text evidence="2">The sequence shown here is derived from an EMBL/GenBank/DDBJ whole genome shotgun (WGS) entry which is preliminary data.</text>
</comment>
<organism evidence="2 3">
    <name type="scientific">Rhipicephalus microplus</name>
    <name type="common">Cattle tick</name>
    <name type="synonym">Boophilus microplus</name>
    <dbReference type="NCBI Taxonomy" id="6941"/>
    <lineage>
        <taxon>Eukaryota</taxon>
        <taxon>Metazoa</taxon>
        <taxon>Ecdysozoa</taxon>
        <taxon>Arthropoda</taxon>
        <taxon>Chelicerata</taxon>
        <taxon>Arachnida</taxon>
        <taxon>Acari</taxon>
        <taxon>Parasitiformes</taxon>
        <taxon>Ixodida</taxon>
        <taxon>Ixodoidea</taxon>
        <taxon>Ixodidae</taxon>
        <taxon>Rhipicephalinae</taxon>
        <taxon>Rhipicephalus</taxon>
        <taxon>Boophilus</taxon>
    </lineage>
</organism>
<accession>A0A9J6EEQ6</accession>
<reference evidence="2" key="2">
    <citation type="submission" date="2021-09" db="EMBL/GenBank/DDBJ databases">
        <authorList>
            <person name="Jia N."/>
            <person name="Wang J."/>
            <person name="Shi W."/>
            <person name="Du L."/>
            <person name="Sun Y."/>
            <person name="Zhan W."/>
            <person name="Jiang J."/>
            <person name="Wang Q."/>
            <person name="Zhang B."/>
            <person name="Ji P."/>
            <person name="Sakyi L.B."/>
            <person name="Cui X."/>
            <person name="Yuan T."/>
            <person name="Jiang B."/>
            <person name="Yang W."/>
            <person name="Lam T.T.-Y."/>
            <person name="Chang Q."/>
            <person name="Ding S."/>
            <person name="Wang X."/>
            <person name="Zhu J."/>
            <person name="Ruan X."/>
            <person name="Zhao L."/>
            <person name="Wei J."/>
            <person name="Que T."/>
            <person name="Du C."/>
            <person name="Cheng J."/>
            <person name="Dai P."/>
            <person name="Han X."/>
            <person name="Huang E."/>
            <person name="Gao Y."/>
            <person name="Liu J."/>
            <person name="Shao H."/>
            <person name="Ye R."/>
            <person name="Li L."/>
            <person name="Wei W."/>
            <person name="Wang X."/>
            <person name="Wang C."/>
            <person name="Huo Q."/>
            <person name="Li W."/>
            <person name="Guo W."/>
            <person name="Chen H."/>
            <person name="Chen S."/>
            <person name="Zhou L."/>
            <person name="Zhou L."/>
            <person name="Ni X."/>
            <person name="Tian J."/>
            <person name="Zhou Y."/>
            <person name="Sheng Y."/>
            <person name="Liu T."/>
            <person name="Pan Y."/>
            <person name="Xia L."/>
            <person name="Li J."/>
            <person name="Zhao F."/>
            <person name="Cao W."/>
        </authorList>
    </citation>
    <scope>NUCLEOTIDE SEQUENCE</scope>
    <source>
        <strain evidence="2">Rmic-2018</strain>
        <tissue evidence="2">Larvae</tissue>
    </source>
</reference>
<keyword evidence="3" id="KW-1185">Reference proteome</keyword>
<protein>
    <submittedName>
        <fullName evidence="2">Uncharacterized protein</fullName>
    </submittedName>
</protein>